<dbReference type="InterPro" id="IPR003439">
    <property type="entry name" value="ABC_transporter-like_ATP-bd"/>
</dbReference>
<dbReference type="Gene3D" id="3.40.50.300">
    <property type="entry name" value="P-loop containing nucleotide triphosphate hydrolases"/>
    <property type="match status" value="1"/>
</dbReference>
<proteinExistence type="inferred from homology"/>
<gene>
    <name evidence="6" type="ORF">HGI30_10570</name>
</gene>
<protein>
    <submittedName>
        <fullName evidence="6">ABC transporter ATP-binding protein</fullName>
    </submittedName>
</protein>
<dbReference type="PANTHER" id="PTHR43335">
    <property type="entry name" value="ABC TRANSPORTER, ATP-BINDING PROTEIN"/>
    <property type="match status" value="1"/>
</dbReference>
<dbReference type="InterPro" id="IPR003593">
    <property type="entry name" value="AAA+_ATPase"/>
</dbReference>
<evidence type="ECO:0000313" key="7">
    <source>
        <dbReference type="Proteomes" id="UP000502136"/>
    </source>
</evidence>
<dbReference type="Pfam" id="PF00005">
    <property type="entry name" value="ABC_tran"/>
    <property type="match status" value="1"/>
</dbReference>
<dbReference type="EMBL" id="CP051428">
    <property type="protein sequence ID" value="QJC51949.1"/>
    <property type="molecule type" value="Genomic_DNA"/>
</dbReference>
<comment type="similarity">
    <text evidence="1">Belongs to the ABC transporter superfamily.</text>
</comment>
<dbReference type="PANTHER" id="PTHR43335:SF4">
    <property type="entry name" value="ABC TRANSPORTER, ATP-BINDING PROTEIN"/>
    <property type="match status" value="1"/>
</dbReference>
<dbReference type="GO" id="GO:0016887">
    <property type="term" value="F:ATP hydrolysis activity"/>
    <property type="evidence" value="ECO:0007669"/>
    <property type="project" value="InterPro"/>
</dbReference>
<dbReference type="SUPFAM" id="SSF52540">
    <property type="entry name" value="P-loop containing nucleoside triphosphate hydrolases"/>
    <property type="match status" value="1"/>
</dbReference>
<dbReference type="PROSITE" id="PS50893">
    <property type="entry name" value="ABC_TRANSPORTER_2"/>
    <property type="match status" value="1"/>
</dbReference>
<dbReference type="GO" id="GO:0005524">
    <property type="term" value="F:ATP binding"/>
    <property type="evidence" value="ECO:0007669"/>
    <property type="project" value="UniProtKB-KW"/>
</dbReference>
<evidence type="ECO:0000256" key="4">
    <source>
        <dbReference type="ARBA" id="ARBA00022840"/>
    </source>
</evidence>
<sequence>MSERQKERTCMTIDYPVRKRTPSRPSAAARSAAPQAGVASGEPVLDVRGLKKKIRRKWIIHEVGFQVYPGEIFGFLGPNGSGKTTTIRMLVDLIKPTEGEIRIGGHDLGRDPEKALAEVGCIVENPEMYPYLTGWENLEQFARMQPGIGEDRIREVVAIVRLEDRIHDKVRTYSLGMRQRLGIAQALLGSPKLLILDEPTNGLDPKGIKELREFIRMLSETGLSLFISSHLLSEIQLMCDRVAIISEGRVLSVGRVDELVGQAASYVMWQTDRQEEARALLAEQPSVRLYGEDEHRVDESALAHLPGAIVTTVDDEALPDVVELLVRRGIGIEAVQRVAPTLEELFLRLTEVEAR</sequence>
<evidence type="ECO:0000256" key="1">
    <source>
        <dbReference type="ARBA" id="ARBA00005417"/>
    </source>
</evidence>
<evidence type="ECO:0000256" key="3">
    <source>
        <dbReference type="ARBA" id="ARBA00022741"/>
    </source>
</evidence>
<dbReference type="AlphaFoldDB" id="A0A6H2GX65"/>
<evidence type="ECO:0000313" key="6">
    <source>
        <dbReference type="EMBL" id="QJC51949.1"/>
    </source>
</evidence>
<keyword evidence="4 6" id="KW-0067">ATP-binding</keyword>
<dbReference type="InterPro" id="IPR027417">
    <property type="entry name" value="P-loop_NTPase"/>
</dbReference>
<feature type="domain" description="ABC transporter" evidence="5">
    <location>
        <begin position="45"/>
        <end position="272"/>
    </location>
</feature>
<dbReference type="KEGG" id="palr:HGI30_10570"/>
<name>A0A6H2GX65_9BACL</name>
<dbReference type="PROSITE" id="PS00211">
    <property type="entry name" value="ABC_TRANSPORTER_1"/>
    <property type="match status" value="1"/>
</dbReference>
<dbReference type="Proteomes" id="UP000502136">
    <property type="component" value="Chromosome"/>
</dbReference>
<keyword evidence="7" id="KW-1185">Reference proteome</keyword>
<dbReference type="InterPro" id="IPR017871">
    <property type="entry name" value="ABC_transporter-like_CS"/>
</dbReference>
<organism evidence="6 7">
    <name type="scientific">Paenibacillus albicereus</name>
    <dbReference type="NCBI Taxonomy" id="2726185"/>
    <lineage>
        <taxon>Bacteria</taxon>
        <taxon>Bacillati</taxon>
        <taxon>Bacillota</taxon>
        <taxon>Bacilli</taxon>
        <taxon>Bacillales</taxon>
        <taxon>Paenibacillaceae</taxon>
        <taxon>Paenibacillus</taxon>
    </lineage>
</organism>
<evidence type="ECO:0000256" key="2">
    <source>
        <dbReference type="ARBA" id="ARBA00022448"/>
    </source>
</evidence>
<evidence type="ECO:0000259" key="5">
    <source>
        <dbReference type="PROSITE" id="PS50893"/>
    </source>
</evidence>
<reference evidence="6 7" key="1">
    <citation type="submission" date="2020-04" db="EMBL/GenBank/DDBJ databases">
        <title>Novel Paenibacillus strain UniB2 isolated from commercial digestive syrup.</title>
        <authorList>
            <person name="Thorat V."/>
            <person name="Kirdat K."/>
            <person name="Tiwarekar B."/>
            <person name="Yadav A."/>
        </authorList>
    </citation>
    <scope>NUCLEOTIDE SEQUENCE [LARGE SCALE GENOMIC DNA]</scope>
    <source>
        <strain evidence="6 7">UniB2</strain>
    </source>
</reference>
<dbReference type="SMART" id="SM00382">
    <property type="entry name" value="AAA"/>
    <property type="match status" value="1"/>
</dbReference>
<keyword evidence="2" id="KW-0813">Transport</keyword>
<keyword evidence="3" id="KW-0547">Nucleotide-binding</keyword>
<accession>A0A6H2GX65</accession>